<proteinExistence type="predicted"/>
<dbReference type="AlphaFoldDB" id="A0A1G9N352"/>
<organism evidence="1 2">
    <name type="scientific">Modicisalibacter muralis</name>
    <dbReference type="NCBI Taxonomy" id="119000"/>
    <lineage>
        <taxon>Bacteria</taxon>
        <taxon>Pseudomonadati</taxon>
        <taxon>Pseudomonadota</taxon>
        <taxon>Gammaproteobacteria</taxon>
        <taxon>Oceanospirillales</taxon>
        <taxon>Halomonadaceae</taxon>
        <taxon>Modicisalibacter</taxon>
    </lineage>
</organism>
<evidence type="ECO:0008006" key="3">
    <source>
        <dbReference type="Google" id="ProtNLM"/>
    </source>
</evidence>
<dbReference type="Gene3D" id="2.60.120.620">
    <property type="entry name" value="q2cbj1_9rhob like domain"/>
    <property type="match status" value="1"/>
</dbReference>
<accession>A0A1G9N352</accession>
<evidence type="ECO:0000313" key="1">
    <source>
        <dbReference type="EMBL" id="SDL80930.1"/>
    </source>
</evidence>
<dbReference type="STRING" id="119000.SAMN05661010_02625"/>
<keyword evidence="2" id="KW-1185">Reference proteome</keyword>
<protein>
    <recommendedName>
        <fullName evidence="3">2OG-Fe dioxygenase</fullName>
    </recommendedName>
</protein>
<dbReference type="Pfam" id="PF10014">
    <property type="entry name" value="2OG-Fe_Oxy_2"/>
    <property type="match status" value="1"/>
</dbReference>
<evidence type="ECO:0000313" key="2">
    <source>
        <dbReference type="Proteomes" id="UP000198654"/>
    </source>
</evidence>
<reference evidence="1 2" key="1">
    <citation type="submission" date="2016-10" db="EMBL/GenBank/DDBJ databases">
        <authorList>
            <person name="de Groot N.N."/>
        </authorList>
    </citation>
    <scope>NUCLEOTIDE SEQUENCE [LARGE SCALE GENOMIC DNA]</scope>
    <source>
        <strain evidence="1 2">DSM 14789</strain>
    </source>
</reference>
<dbReference type="InterPro" id="IPR018724">
    <property type="entry name" value="2OG-Fe_dioxygenase"/>
</dbReference>
<dbReference type="EMBL" id="FNGI01000007">
    <property type="protein sequence ID" value="SDL80930.1"/>
    <property type="molecule type" value="Genomic_DNA"/>
</dbReference>
<dbReference type="RefSeq" id="WP_089729280.1">
    <property type="nucleotide sequence ID" value="NZ_FNGI01000007.1"/>
</dbReference>
<name>A0A1G9N352_9GAMM</name>
<dbReference type="OrthoDB" id="6681382at2"/>
<sequence length="261" mass="29990">MRAEAVWMPNDTMSNAHSHYWNPSVHYELDQAHWSLTDINHKIDISAWKPFLSNLPRDPYVNTRWKRMSWLNVLDDGRVEVMGDCPMAQGGMFNDADSMADKLRYYSGLEAEFVARDDVQDFVRAWAELWGIGAREPILFQITGVRGKDEIDPLQGQGIHADGCKYLSILVINRENVSGATSRIYSDKSGHKELAELMIEPGQILHIRDDTLFHSADNISQMNDEAPFERFIIIINSCFVDGFQNRMLRRHFPEAVLNDVF</sequence>
<dbReference type="Proteomes" id="UP000198654">
    <property type="component" value="Unassembled WGS sequence"/>
</dbReference>
<dbReference type="GO" id="GO:0051213">
    <property type="term" value="F:dioxygenase activity"/>
    <property type="evidence" value="ECO:0007669"/>
    <property type="project" value="InterPro"/>
</dbReference>
<gene>
    <name evidence="1" type="ORF">SAMN05661010_02625</name>
</gene>